<evidence type="ECO:0000256" key="9">
    <source>
        <dbReference type="ARBA" id="ARBA00022833"/>
    </source>
</evidence>
<evidence type="ECO:0000256" key="15">
    <source>
        <dbReference type="PROSITE-ProRule" id="PRU00042"/>
    </source>
</evidence>
<accession>L5LDX2</accession>
<proteinExistence type="inferred from homology"/>
<evidence type="ECO:0000256" key="5">
    <source>
        <dbReference type="ARBA" id="ARBA00022723"/>
    </source>
</evidence>
<evidence type="ECO:0000256" key="3">
    <source>
        <dbReference type="ARBA" id="ARBA00022473"/>
    </source>
</evidence>
<protein>
    <submittedName>
        <fullName evidence="18">Zinc finger protein 521</fullName>
    </submittedName>
</protein>
<keyword evidence="3" id="KW-0217">Developmental protein</keyword>
<keyword evidence="4" id="KW-0678">Repressor</keyword>
<evidence type="ECO:0000256" key="14">
    <source>
        <dbReference type="ARBA" id="ARBA00023242"/>
    </source>
</evidence>
<evidence type="ECO:0000256" key="7">
    <source>
        <dbReference type="ARBA" id="ARBA00022771"/>
    </source>
</evidence>
<feature type="region of interest" description="Disordered" evidence="16">
    <location>
        <begin position="66"/>
        <end position="96"/>
    </location>
</feature>
<sequence>MQKTGSAAAVQAAGRGPHVPKLYKCASCLKEFRSKQDLVKLDINGLPYGLCAGCVNLSKSASPGLTVPPGAARPGLGQNEGLGALEGKGKAGGPKTRCSSCNVKFESESELQSHVQAVHRELLPDGGAQLKTPQVSPMPRISPSQADEKKTYQCIKCQMVFYNEWDIQVHVANHMIEERTACLRRVADVLAHGRPDGVRVAGLSDPSSVPFVPELLLQLLFWFSLSLGHGAASRVKSRVRADAPSIEPSTCWASDARPSPSAARASAGGPEDIDSELSFLVHML</sequence>
<evidence type="ECO:0000256" key="8">
    <source>
        <dbReference type="ARBA" id="ARBA00022782"/>
    </source>
</evidence>
<feature type="region of interest" description="Disordered" evidence="16">
    <location>
        <begin position="248"/>
        <end position="270"/>
    </location>
</feature>
<evidence type="ECO:0000256" key="6">
    <source>
        <dbReference type="ARBA" id="ARBA00022737"/>
    </source>
</evidence>
<evidence type="ECO:0000256" key="4">
    <source>
        <dbReference type="ARBA" id="ARBA00022491"/>
    </source>
</evidence>
<keyword evidence="5" id="KW-0479">Metal-binding</keyword>
<keyword evidence="9" id="KW-0862">Zinc</keyword>
<feature type="domain" description="C2H2-type" evidence="17">
    <location>
        <begin position="96"/>
        <end position="124"/>
    </location>
</feature>
<dbReference type="PANTHER" id="PTHR24379:SF128">
    <property type="entry name" value="C2H2-TYPE DOMAIN-CONTAINING PROTEIN"/>
    <property type="match status" value="1"/>
</dbReference>
<dbReference type="GO" id="GO:0008270">
    <property type="term" value="F:zinc ion binding"/>
    <property type="evidence" value="ECO:0007669"/>
    <property type="project" value="UniProtKB-KW"/>
</dbReference>
<dbReference type="Proteomes" id="UP000010556">
    <property type="component" value="Unassembled WGS sequence"/>
</dbReference>
<dbReference type="AlphaFoldDB" id="L5LDX2"/>
<dbReference type="PROSITE" id="PS00028">
    <property type="entry name" value="ZINC_FINGER_C2H2_1"/>
    <property type="match status" value="2"/>
</dbReference>
<organism evidence="18 19">
    <name type="scientific">Myotis davidii</name>
    <name type="common">David's myotis</name>
    <dbReference type="NCBI Taxonomy" id="225400"/>
    <lineage>
        <taxon>Eukaryota</taxon>
        <taxon>Metazoa</taxon>
        <taxon>Chordata</taxon>
        <taxon>Craniata</taxon>
        <taxon>Vertebrata</taxon>
        <taxon>Euteleostomi</taxon>
        <taxon>Mammalia</taxon>
        <taxon>Eutheria</taxon>
        <taxon>Laurasiatheria</taxon>
        <taxon>Chiroptera</taxon>
        <taxon>Yangochiroptera</taxon>
        <taxon>Vespertilionidae</taxon>
        <taxon>Myotis</taxon>
    </lineage>
</organism>
<keyword evidence="8" id="KW-0221">Differentiation</keyword>
<comment type="similarity">
    <text evidence="2">Belongs to the krueppel C2H2-type zinc-finger protein family.</text>
</comment>
<keyword evidence="13" id="KW-0804">Transcription</keyword>
<evidence type="ECO:0000313" key="18">
    <source>
        <dbReference type="EMBL" id="ELK24220.1"/>
    </source>
</evidence>
<evidence type="ECO:0000256" key="13">
    <source>
        <dbReference type="ARBA" id="ARBA00023163"/>
    </source>
</evidence>
<keyword evidence="11" id="KW-0238">DNA-binding</keyword>
<dbReference type="PANTHER" id="PTHR24379">
    <property type="entry name" value="KRAB AND ZINC FINGER DOMAIN-CONTAINING"/>
    <property type="match status" value="1"/>
</dbReference>
<evidence type="ECO:0000313" key="19">
    <source>
        <dbReference type="Proteomes" id="UP000010556"/>
    </source>
</evidence>
<dbReference type="PROSITE" id="PS50157">
    <property type="entry name" value="ZINC_FINGER_C2H2_2"/>
    <property type="match status" value="1"/>
</dbReference>
<evidence type="ECO:0000256" key="10">
    <source>
        <dbReference type="ARBA" id="ARBA00023015"/>
    </source>
</evidence>
<dbReference type="EMBL" id="KB112965">
    <property type="protein sequence ID" value="ELK24220.1"/>
    <property type="molecule type" value="Genomic_DNA"/>
</dbReference>
<name>L5LDX2_MYODS</name>
<keyword evidence="12" id="KW-0010">Activator</keyword>
<gene>
    <name evidence="18" type="ORF">MDA_GLEAN10001640</name>
</gene>
<dbReference type="eggNOG" id="KOG1721">
    <property type="taxonomic scope" value="Eukaryota"/>
</dbReference>
<keyword evidence="14" id="KW-0539">Nucleus</keyword>
<dbReference type="FunFam" id="3.30.160.60:FF:002477">
    <property type="entry name" value="Zinc finger protein 521"/>
    <property type="match status" value="1"/>
</dbReference>
<evidence type="ECO:0000256" key="11">
    <source>
        <dbReference type="ARBA" id="ARBA00023125"/>
    </source>
</evidence>
<dbReference type="Gene3D" id="3.30.160.60">
    <property type="entry name" value="Classic Zinc Finger"/>
    <property type="match status" value="1"/>
</dbReference>
<reference evidence="19" key="1">
    <citation type="journal article" date="2013" name="Science">
        <title>Comparative analysis of bat genomes provides insight into the evolution of flight and immunity.</title>
        <authorList>
            <person name="Zhang G."/>
            <person name="Cowled C."/>
            <person name="Shi Z."/>
            <person name="Huang Z."/>
            <person name="Bishop-Lilly K.A."/>
            <person name="Fang X."/>
            <person name="Wynne J.W."/>
            <person name="Xiong Z."/>
            <person name="Baker M.L."/>
            <person name="Zhao W."/>
            <person name="Tachedjian M."/>
            <person name="Zhu Y."/>
            <person name="Zhou P."/>
            <person name="Jiang X."/>
            <person name="Ng J."/>
            <person name="Yang L."/>
            <person name="Wu L."/>
            <person name="Xiao J."/>
            <person name="Feng Y."/>
            <person name="Chen Y."/>
            <person name="Sun X."/>
            <person name="Zhang Y."/>
            <person name="Marsh G.A."/>
            <person name="Crameri G."/>
            <person name="Broder C.C."/>
            <person name="Frey K.G."/>
            <person name="Wang L.F."/>
            <person name="Wang J."/>
        </authorList>
    </citation>
    <scope>NUCLEOTIDE SEQUENCE [LARGE SCALE GENOMIC DNA]</scope>
</reference>
<evidence type="ECO:0000256" key="16">
    <source>
        <dbReference type="SAM" id="MobiDB-lite"/>
    </source>
</evidence>
<feature type="compositionally biased region" description="Gly residues" evidence="16">
    <location>
        <begin position="78"/>
        <end position="92"/>
    </location>
</feature>
<dbReference type="InterPro" id="IPR013087">
    <property type="entry name" value="Znf_C2H2_type"/>
</dbReference>
<dbReference type="SMART" id="SM00355">
    <property type="entry name" value="ZnF_C2H2"/>
    <property type="match status" value="2"/>
</dbReference>
<keyword evidence="7 15" id="KW-0863">Zinc-finger</keyword>
<evidence type="ECO:0000256" key="1">
    <source>
        <dbReference type="ARBA" id="ARBA00004123"/>
    </source>
</evidence>
<evidence type="ECO:0000256" key="2">
    <source>
        <dbReference type="ARBA" id="ARBA00006991"/>
    </source>
</evidence>
<feature type="compositionally biased region" description="Low complexity" evidence="16">
    <location>
        <begin position="253"/>
        <end position="267"/>
    </location>
</feature>
<evidence type="ECO:0000256" key="12">
    <source>
        <dbReference type="ARBA" id="ARBA00023159"/>
    </source>
</evidence>
<evidence type="ECO:0000259" key="17">
    <source>
        <dbReference type="PROSITE" id="PS50157"/>
    </source>
</evidence>
<comment type="subcellular location">
    <subcellularLocation>
        <location evidence="1">Nucleus</location>
    </subcellularLocation>
</comment>
<keyword evidence="6" id="KW-0677">Repeat</keyword>
<keyword evidence="19" id="KW-1185">Reference proteome</keyword>
<keyword evidence="10" id="KW-0805">Transcription regulation</keyword>